<accession>A0A3P7N0N1</accession>
<gene>
    <name evidence="1" type="ORF">CGOC_LOCUS9826</name>
</gene>
<dbReference type="EMBL" id="UYRV01108520">
    <property type="protein sequence ID" value="VDN24411.1"/>
    <property type="molecule type" value="Genomic_DNA"/>
</dbReference>
<dbReference type="AlphaFoldDB" id="A0A3P7N0N1"/>
<evidence type="ECO:0000313" key="1">
    <source>
        <dbReference type="EMBL" id="VDN24411.1"/>
    </source>
</evidence>
<keyword evidence="2" id="KW-1185">Reference proteome</keyword>
<name>A0A3P7N0N1_CYLGO</name>
<sequence>MMQEVLDQAIEDTCRNFRLLSPYHNDLNKGDQEVKVSDQNMKVFNTTEDLTVDEDCGITYDGMICKERAKKFPTSYYHVEEMNKGPGKLRFLDYFLTLKSKNIRHEENQKITFSGLRSSSGKDSIAISTRVVDRSVYVRLPLDEQMVGLLL</sequence>
<reference evidence="1 2" key="1">
    <citation type="submission" date="2018-11" db="EMBL/GenBank/DDBJ databases">
        <authorList>
            <consortium name="Pathogen Informatics"/>
        </authorList>
    </citation>
    <scope>NUCLEOTIDE SEQUENCE [LARGE SCALE GENOMIC DNA]</scope>
</reference>
<protein>
    <submittedName>
        <fullName evidence="1">Uncharacterized protein</fullName>
    </submittedName>
</protein>
<organism evidence="1 2">
    <name type="scientific">Cylicostephanus goldi</name>
    <name type="common">Nematode worm</name>
    <dbReference type="NCBI Taxonomy" id="71465"/>
    <lineage>
        <taxon>Eukaryota</taxon>
        <taxon>Metazoa</taxon>
        <taxon>Ecdysozoa</taxon>
        <taxon>Nematoda</taxon>
        <taxon>Chromadorea</taxon>
        <taxon>Rhabditida</taxon>
        <taxon>Rhabditina</taxon>
        <taxon>Rhabditomorpha</taxon>
        <taxon>Strongyloidea</taxon>
        <taxon>Strongylidae</taxon>
        <taxon>Cylicostephanus</taxon>
    </lineage>
</organism>
<evidence type="ECO:0000313" key="2">
    <source>
        <dbReference type="Proteomes" id="UP000271889"/>
    </source>
</evidence>
<dbReference type="Proteomes" id="UP000271889">
    <property type="component" value="Unassembled WGS sequence"/>
</dbReference>
<dbReference type="OrthoDB" id="5830383at2759"/>
<proteinExistence type="predicted"/>